<evidence type="ECO:0000256" key="15">
    <source>
        <dbReference type="ARBA" id="ARBA00031887"/>
    </source>
</evidence>
<keyword evidence="11 17" id="KW-0472">Membrane</keyword>
<evidence type="ECO:0000256" key="6">
    <source>
        <dbReference type="ARBA" id="ARBA00022475"/>
    </source>
</evidence>
<dbReference type="OrthoDB" id="2375888at2"/>
<comment type="caution">
    <text evidence="18">The sequence shown here is derived from an EMBL/GenBank/DDBJ whole genome shotgun (WGS) entry which is preliminary data.</text>
</comment>
<dbReference type="Proteomes" id="UP000254711">
    <property type="component" value="Unassembled WGS sequence"/>
</dbReference>
<evidence type="ECO:0000256" key="12">
    <source>
        <dbReference type="ARBA" id="ARBA00025694"/>
    </source>
</evidence>
<dbReference type="GO" id="GO:0009486">
    <property type="term" value="F:cytochrome bo3 ubiquinol oxidase activity"/>
    <property type="evidence" value="ECO:0007669"/>
    <property type="project" value="InterPro"/>
</dbReference>
<comment type="subunit">
    <text evidence="3">Heterooctamer of two A chains, two B chains, two C chains and two D chains.</text>
</comment>
<keyword evidence="19" id="KW-1185">Reference proteome</keyword>
<keyword evidence="6" id="KW-1003">Cell membrane</keyword>
<keyword evidence="10" id="KW-0560">Oxidoreductase</keyword>
<keyword evidence="8" id="KW-0249">Electron transport</keyword>
<keyword evidence="9 17" id="KW-1133">Transmembrane helix</keyword>
<dbReference type="GO" id="GO:0019646">
    <property type="term" value="P:aerobic electron transport chain"/>
    <property type="evidence" value="ECO:0007669"/>
    <property type="project" value="TreeGrafter"/>
</dbReference>
<evidence type="ECO:0000256" key="11">
    <source>
        <dbReference type="ARBA" id="ARBA00023136"/>
    </source>
</evidence>
<dbReference type="GO" id="GO:0015078">
    <property type="term" value="F:proton transmembrane transporter activity"/>
    <property type="evidence" value="ECO:0007669"/>
    <property type="project" value="TreeGrafter"/>
</dbReference>
<evidence type="ECO:0000256" key="1">
    <source>
        <dbReference type="ARBA" id="ARBA00004651"/>
    </source>
</evidence>
<evidence type="ECO:0000256" key="13">
    <source>
        <dbReference type="ARBA" id="ARBA00030071"/>
    </source>
</evidence>
<evidence type="ECO:0000256" key="17">
    <source>
        <dbReference type="SAM" id="Phobius"/>
    </source>
</evidence>
<comment type="similarity">
    <text evidence="2">Belongs to the cytochrome c oxidase bacterial subunit 4 family.</text>
</comment>
<feature type="transmembrane region" description="Helical" evidence="17">
    <location>
        <begin position="54"/>
        <end position="74"/>
    </location>
</feature>
<dbReference type="InterPro" id="IPR050968">
    <property type="entry name" value="Cytochrome_c_oxidase_bac_sub4"/>
</dbReference>
<protein>
    <recommendedName>
        <fullName evidence="4">Cytochrome bo(3) ubiquinol oxidase subunit 4</fullName>
    </recommendedName>
    <alternativeName>
        <fullName evidence="16">Cytochrome o ubiquinol oxidase subunit 4</fullName>
    </alternativeName>
    <alternativeName>
        <fullName evidence="13">Oxidase bo(3) subunit 4</fullName>
    </alternativeName>
    <alternativeName>
        <fullName evidence="14">Ubiquinol oxidase polypeptide IV</fullName>
    </alternativeName>
    <alternativeName>
        <fullName evidence="15">Ubiquinol oxidase subunit 4</fullName>
    </alternativeName>
</protein>
<dbReference type="GO" id="GO:0005886">
    <property type="term" value="C:plasma membrane"/>
    <property type="evidence" value="ECO:0007669"/>
    <property type="project" value="UniProtKB-SubCell"/>
</dbReference>
<dbReference type="PANTHER" id="PTHR36835:SF1">
    <property type="entry name" value="CYTOCHROME BO(3) UBIQUINOL OXIDASE SUBUNIT 4"/>
    <property type="match status" value="1"/>
</dbReference>
<reference evidence="18 19" key="1">
    <citation type="submission" date="2018-07" db="EMBL/GenBank/DDBJ databases">
        <title>Dyella solisilvae sp. nov., isolated from the pine and broad-leaved mixed forest soil.</title>
        <authorList>
            <person name="Gao Z."/>
            <person name="Qiu L."/>
        </authorList>
    </citation>
    <scope>NUCLEOTIDE SEQUENCE [LARGE SCALE GENOMIC DNA]</scope>
    <source>
        <strain evidence="18 19">DHG54</strain>
    </source>
</reference>
<dbReference type="InterPro" id="IPR014210">
    <property type="entry name" value="Cyt_o_ubiqinol_oxidase_su4"/>
</dbReference>
<gene>
    <name evidence="18" type="primary">cyoD</name>
    <name evidence="18" type="ORF">DVT68_14585</name>
</gene>
<evidence type="ECO:0000256" key="5">
    <source>
        <dbReference type="ARBA" id="ARBA00022448"/>
    </source>
</evidence>
<evidence type="ECO:0000313" key="18">
    <source>
        <dbReference type="EMBL" id="RDI98295.1"/>
    </source>
</evidence>
<organism evidence="18 19">
    <name type="scientific">Dyella solisilvae</name>
    <dbReference type="NCBI Taxonomy" id="1920168"/>
    <lineage>
        <taxon>Bacteria</taxon>
        <taxon>Pseudomonadati</taxon>
        <taxon>Pseudomonadota</taxon>
        <taxon>Gammaproteobacteria</taxon>
        <taxon>Lysobacterales</taxon>
        <taxon>Rhodanobacteraceae</taxon>
        <taxon>Dyella</taxon>
    </lineage>
</organism>
<dbReference type="NCBIfam" id="TIGR02847">
    <property type="entry name" value="CyoD"/>
    <property type="match status" value="1"/>
</dbReference>
<dbReference type="EMBL" id="QQSY01000003">
    <property type="protein sequence ID" value="RDI98295.1"/>
    <property type="molecule type" value="Genomic_DNA"/>
</dbReference>
<feature type="transmembrane region" description="Helical" evidence="17">
    <location>
        <begin position="86"/>
        <end position="107"/>
    </location>
</feature>
<dbReference type="Pfam" id="PF03626">
    <property type="entry name" value="COX4_pro"/>
    <property type="match status" value="1"/>
</dbReference>
<evidence type="ECO:0000256" key="10">
    <source>
        <dbReference type="ARBA" id="ARBA00023002"/>
    </source>
</evidence>
<dbReference type="PANTHER" id="PTHR36835">
    <property type="entry name" value="CYTOCHROME BO(3) UBIQUINOL OXIDASE SUBUNIT 4"/>
    <property type="match status" value="1"/>
</dbReference>
<keyword evidence="5" id="KW-0813">Transport</keyword>
<evidence type="ECO:0000313" key="19">
    <source>
        <dbReference type="Proteomes" id="UP000254711"/>
    </source>
</evidence>
<evidence type="ECO:0000256" key="9">
    <source>
        <dbReference type="ARBA" id="ARBA00022989"/>
    </source>
</evidence>
<dbReference type="RefSeq" id="WP_114825811.1">
    <property type="nucleotide sequence ID" value="NZ_QQSY01000003.1"/>
</dbReference>
<dbReference type="AlphaFoldDB" id="A0A370K6L0"/>
<dbReference type="GO" id="GO:0009319">
    <property type="term" value="C:cytochrome o ubiquinol oxidase complex"/>
    <property type="evidence" value="ECO:0007669"/>
    <property type="project" value="TreeGrafter"/>
</dbReference>
<evidence type="ECO:0000256" key="16">
    <source>
        <dbReference type="ARBA" id="ARBA00032185"/>
    </source>
</evidence>
<evidence type="ECO:0000256" key="3">
    <source>
        <dbReference type="ARBA" id="ARBA00011700"/>
    </source>
</evidence>
<comment type="subcellular location">
    <subcellularLocation>
        <location evidence="1">Cell membrane</location>
        <topology evidence="1">Multi-pass membrane protein</topology>
    </subcellularLocation>
</comment>
<evidence type="ECO:0000256" key="7">
    <source>
        <dbReference type="ARBA" id="ARBA00022692"/>
    </source>
</evidence>
<dbReference type="GO" id="GO:0015990">
    <property type="term" value="P:electron transport coupled proton transport"/>
    <property type="evidence" value="ECO:0007669"/>
    <property type="project" value="InterPro"/>
</dbReference>
<evidence type="ECO:0000256" key="14">
    <source>
        <dbReference type="ARBA" id="ARBA00030211"/>
    </source>
</evidence>
<evidence type="ECO:0000256" key="2">
    <source>
        <dbReference type="ARBA" id="ARBA00008079"/>
    </source>
</evidence>
<dbReference type="InterPro" id="IPR005171">
    <property type="entry name" value="Cyt_c_oxidase_su4_prok"/>
</dbReference>
<comment type="function">
    <text evidence="12">Cytochrome bo(3) ubiquinol terminal oxidase is the component of the aerobic respiratory chain of E.coli that predominates when cells are grown at high aeration. Has proton pump activity across the membrane in addition to electron transfer, pumping 2 protons/electron.</text>
</comment>
<accession>A0A370K6L0</accession>
<feature type="transmembrane region" description="Helical" evidence="17">
    <location>
        <begin position="26"/>
        <end position="48"/>
    </location>
</feature>
<sequence>MSGAHHSHDAAHHGAAHADHGSTKSYLIGFTLSVLLTLASFGVVMSGLVPHELMMPGIIVFGVAQLVVQLVCFLHMGTSPSQRGNLAIMLFTILILGIVVVGSLWVLHNMNVNMMHPTSQMMPVE</sequence>
<name>A0A370K6L0_9GAMM</name>
<proteinExistence type="inferred from homology"/>
<keyword evidence="7 17" id="KW-0812">Transmembrane</keyword>
<evidence type="ECO:0000256" key="8">
    <source>
        <dbReference type="ARBA" id="ARBA00022982"/>
    </source>
</evidence>
<evidence type="ECO:0000256" key="4">
    <source>
        <dbReference type="ARBA" id="ARBA00014689"/>
    </source>
</evidence>